<name>A0ACB5RGT3_9CLOT</name>
<evidence type="ECO:0000313" key="1">
    <source>
        <dbReference type="EMBL" id="GKX68308.1"/>
    </source>
</evidence>
<protein>
    <submittedName>
        <fullName evidence="1">ABC transporter permease</fullName>
    </submittedName>
</protein>
<reference evidence="1" key="1">
    <citation type="journal article" date="2025" name="Int. J. Syst. Evol. Microbiol.">
        <title>Inconstantimicrobium mannanitabidum sp. nov., a novel member of the family Clostridiaceae isolated from anoxic soil under the treatment of reductive soil disinfestation.</title>
        <authorList>
            <person name="Ueki A."/>
            <person name="Tonouchi A."/>
            <person name="Honma S."/>
            <person name="Kaku N."/>
            <person name="Ueki K."/>
        </authorList>
    </citation>
    <scope>NUCLEOTIDE SEQUENCE</scope>
    <source>
        <strain evidence="1">TW13</strain>
    </source>
</reference>
<accession>A0ACB5RGT3</accession>
<sequence>MLNLIKVEFYKLKRSKSFYGMIILMLLQTLAVYTLSTHLKGMSGRKVLLDGFANEQFLLGMIIIAVFAGEYIGSEFYTGCIKNMISYGHSRKNIIIAKSIVFYIGVTIIISIYPIITTVINSILYGYGEAFTFQSVINFIIITLLMMLVYVGIASIALAIAFISKNLIIIIGVFMVVDPIVRVAEAMSLRNTTVNAIFSKTIYYQPSIIYRFNEVTIEQKLWTIIIALLTIAICTLISIYSFNRAEIK</sequence>
<keyword evidence="2" id="KW-1185">Reference proteome</keyword>
<evidence type="ECO:0000313" key="2">
    <source>
        <dbReference type="Proteomes" id="UP001058074"/>
    </source>
</evidence>
<comment type="caution">
    <text evidence="1">The sequence shown here is derived from an EMBL/GenBank/DDBJ whole genome shotgun (WGS) entry which is preliminary data.</text>
</comment>
<gene>
    <name evidence="1" type="ORF">rsdtw13_35660</name>
</gene>
<dbReference type="Proteomes" id="UP001058074">
    <property type="component" value="Unassembled WGS sequence"/>
</dbReference>
<proteinExistence type="predicted"/>
<organism evidence="1 2">
    <name type="scientific">Inconstantimicrobium mannanitabidum</name>
    <dbReference type="NCBI Taxonomy" id="1604901"/>
    <lineage>
        <taxon>Bacteria</taxon>
        <taxon>Bacillati</taxon>
        <taxon>Bacillota</taxon>
        <taxon>Clostridia</taxon>
        <taxon>Eubacteriales</taxon>
        <taxon>Clostridiaceae</taxon>
        <taxon>Inconstantimicrobium</taxon>
    </lineage>
</organism>
<dbReference type="EMBL" id="BROD01000001">
    <property type="protein sequence ID" value="GKX68308.1"/>
    <property type="molecule type" value="Genomic_DNA"/>
</dbReference>